<evidence type="ECO:0000256" key="1">
    <source>
        <dbReference type="SAM" id="Phobius"/>
    </source>
</evidence>
<gene>
    <name evidence="2" type="ORF">COX04_00545</name>
</gene>
<accession>A0A2H0BI69</accession>
<reference evidence="2 3" key="1">
    <citation type="submission" date="2017-09" db="EMBL/GenBank/DDBJ databases">
        <title>Depth-based differentiation of microbial function through sediment-hosted aquifers and enrichment of novel symbionts in the deep terrestrial subsurface.</title>
        <authorList>
            <person name="Probst A.J."/>
            <person name="Ladd B."/>
            <person name="Jarett J.K."/>
            <person name="Geller-Mcgrath D.E."/>
            <person name="Sieber C.M."/>
            <person name="Emerson J.B."/>
            <person name="Anantharaman K."/>
            <person name="Thomas B.C."/>
            <person name="Malmstrom R."/>
            <person name="Stieglmeier M."/>
            <person name="Klingl A."/>
            <person name="Woyke T."/>
            <person name="Ryan C.M."/>
            <person name="Banfield J.F."/>
        </authorList>
    </citation>
    <scope>NUCLEOTIDE SEQUENCE [LARGE SCALE GENOMIC DNA]</scope>
    <source>
        <strain evidence="2">CG22_combo_CG10-13_8_21_14_all_45_10</strain>
    </source>
</reference>
<protein>
    <recommendedName>
        <fullName evidence="4">Anaphase-promoting complex subunit 4 WD40 domain-containing protein</fullName>
    </recommendedName>
</protein>
<evidence type="ECO:0000313" key="2">
    <source>
        <dbReference type="EMBL" id="PIP57249.1"/>
    </source>
</evidence>
<name>A0A2H0BI69_9BACT</name>
<proteinExistence type="predicted"/>
<feature type="transmembrane region" description="Helical" evidence="1">
    <location>
        <begin position="12"/>
        <end position="30"/>
    </location>
</feature>
<keyword evidence="1" id="KW-1133">Transmembrane helix</keyword>
<dbReference type="AlphaFoldDB" id="A0A2H0BI69"/>
<evidence type="ECO:0008006" key="4">
    <source>
        <dbReference type="Google" id="ProtNLM"/>
    </source>
</evidence>
<organism evidence="2 3">
    <name type="scientific">Candidatus Woesebacteria bacterium CG22_combo_CG10-13_8_21_14_all_45_10</name>
    <dbReference type="NCBI Taxonomy" id="1975060"/>
    <lineage>
        <taxon>Bacteria</taxon>
        <taxon>Candidatus Woeseibacteriota</taxon>
    </lineage>
</organism>
<keyword evidence="1" id="KW-0812">Transmembrane</keyword>
<dbReference type="Proteomes" id="UP000230759">
    <property type="component" value="Unassembled WGS sequence"/>
</dbReference>
<dbReference type="EMBL" id="PCSV01000015">
    <property type="protein sequence ID" value="PIP57249.1"/>
    <property type="molecule type" value="Genomic_DNA"/>
</dbReference>
<comment type="caution">
    <text evidence="2">The sequence shown here is derived from an EMBL/GenBank/DDBJ whole genome shotgun (WGS) entry which is preliminary data.</text>
</comment>
<sequence length="371" mass="41561">MININPNLKKKWFFFLLGTTSIISVIFILAQTKKPRSNINTPPAPSVSTPQPSGQLSVGEYFLNKILDTDKPITGFSWISKKLTYSTGTGIYEAGNNESVLKTPIEFISWSKNGKAVFSSKSRWYFFDSDSKGPEEINRPAEKMVLSPSGSMIAITQGGSLEIFDPTKLLVKKQKNLQNQVDFLSWSEDESGLLVVHKTSSNKEIKILESSSLEEKSVFYYPWVYPIGLSPNADFFLAQSSNNLIIRNIKNKVDEKMEFTKNSNLGGIFISENELFLTETYADRLQRKITNFWIVDLSKGKTLLANSMPILGGINLNISYYPNPAKSIIPIAANKGGLWFLSLNPGVIPTYQNSDVFFYNAPQNSHKDKGF</sequence>
<dbReference type="SUPFAM" id="SSF82171">
    <property type="entry name" value="DPP6 N-terminal domain-like"/>
    <property type="match status" value="1"/>
</dbReference>
<evidence type="ECO:0000313" key="3">
    <source>
        <dbReference type="Proteomes" id="UP000230759"/>
    </source>
</evidence>
<keyword evidence="1" id="KW-0472">Membrane</keyword>